<accession>A0A8N4F1U8</accession>
<name>A0A8N4F1U8_ELAGV</name>
<gene>
    <name evidence="2" type="primary">LOC105049634</name>
</gene>
<protein>
    <submittedName>
        <fullName evidence="2">Uncharacterized protein LOC105049634 isoform X1</fullName>
    </submittedName>
</protein>
<dbReference type="Proteomes" id="UP000504607">
    <property type="component" value="Chromosome 8"/>
</dbReference>
<keyword evidence="1" id="KW-1185">Reference proteome</keyword>
<dbReference type="RefSeq" id="XP_029121794.1">
    <property type="nucleotide sequence ID" value="XM_029265961.1"/>
</dbReference>
<reference evidence="2" key="1">
    <citation type="submission" date="2025-08" db="UniProtKB">
        <authorList>
            <consortium name="RefSeq"/>
        </authorList>
    </citation>
    <scope>IDENTIFICATION</scope>
</reference>
<evidence type="ECO:0000313" key="2">
    <source>
        <dbReference type="RefSeq" id="XP_029121794.1"/>
    </source>
</evidence>
<organism evidence="1 2">
    <name type="scientific">Elaeis guineensis var. tenera</name>
    <name type="common">Oil palm</name>
    <dbReference type="NCBI Taxonomy" id="51953"/>
    <lineage>
        <taxon>Eukaryota</taxon>
        <taxon>Viridiplantae</taxon>
        <taxon>Streptophyta</taxon>
        <taxon>Embryophyta</taxon>
        <taxon>Tracheophyta</taxon>
        <taxon>Spermatophyta</taxon>
        <taxon>Magnoliopsida</taxon>
        <taxon>Liliopsida</taxon>
        <taxon>Arecaceae</taxon>
        <taxon>Arecoideae</taxon>
        <taxon>Cocoseae</taxon>
        <taxon>Elaeidinae</taxon>
        <taxon>Elaeis</taxon>
    </lineage>
</organism>
<proteinExistence type="predicted"/>
<dbReference type="AlphaFoldDB" id="A0A8N4F1U8"/>
<sequence>MRPDTHISHLKRAAYRLSFCQKKEKGCLSLEFSSSTTMAPSLPIFPLVSASAQHLSFDFTSSQPSANQIASSSEGKMPIIGGISSGWMTRHAHLLPTVLAATSRRSLPSPSSLSSPASAFPSNLPPVLSFPQISPKKRDADLLLALLAATSHRSPRSPSSPSSLASAFPSDLPQVLLFLEISEKRKEMKRKQKEKEKNRSIYAGKGVVLFHCTVRELFFESNARLQWWQSAWMVCCFAGNHCKQFIHKSDVTAIFDGPRLTLSLCFSPSFSFRN</sequence>
<evidence type="ECO:0000313" key="1">
    <source>
        <dbReference type="Proteomes" id="UP000504607"/>
    </source>
</evidence>